<dbReference type="Gene3D" id="1.10.10.10">
    <property type="entry name" value="Winged helix-like DNA-binding domain superfamily/Winged helix DNA-binding domain"/>
    <property type="match status" value="1"/>
</dbReference>
<comment type="caution">
    <text evidence="5">The sequence shown here is derived from an EMBL/GenBank/DDBJ whole genome shotgun (WGS) entry which is preliminary data.</text>
</comment>
<reference evidence="5 6" key="1">
    <citation type="submission" date="2017-03" db="EMBL/GenBank/DDBJ databases">
        <title>Genome sequence of Clostridium oryzae DSM 28571.</title>
        <authorList>
            <person name="Poehlein A."/>
            <person name="Daniel R."/>
        </authorList>
    </citation>
    <scope>NUCLEOTIDE SEQUENCE [LARGE SCALE GENOMIC DNA]</scope>
    <source>
        <strain evidence="5 6">DSM 28571</strain>
    </source>
</reference>
<evidence type="ECO:0000313" key="5">
    <source>
        <dbReference type="EMBL" id="OPJ55711.1"/>
    </source>
</evidence>
<dbReference type="InterPro" id="IPR036388">
    <property type="entry name" value="WH-like_DNA-bd_sf"/>
</dbReference>
<dbReference type="Proteomes" id="UP000190080">
    <property type="component" value="Unassembled WGS sequence"/>
</dbReference>
<dbReference type="EMBL" id="MZGV01000107">
    <property type="protein sequence ID" value="OPJ55711.1"/>
    <property type="molecule type" value="Genomic_DNA"/>
</dbReference>
<evidence type="ECO:0000256" key="2">
    <source>
        <dbReference type="ARBA" id="ARBA00023125"/>
    </source>
</evidence>
<gene>
    <name evidence="5" type="primary">yybR_3</name>
    <name evidence="5" type="ORF">CLORY_43820</name>
</gene>
<dbReference type="STRING" id="1450648.CLORY_43820"/>
<sequence>MNADLDCNVELPSDSINENYNTRCPLIYALEIIGQKWKLPIMWYLFENDFTRYNELKRKVKGITNMMLTKSLKELEEHNLIVRIQYEAIPPKVEYSLTERGKALLPALNELSKWGEEQLKLDKSKSNF</sequence>
<keyword evidence="1" id="KW-0805">Transcription regulation</keyword>
<organism evidence="5 6">
    <name type="scientific">Clostridium oryzae</name>
    <dbReference type="NCBI Taxonomy" id="1450648"/>
    <lineage>
        <taxon>Bacteria</taxon>
        <taxon>Bacillati</taxon>
        <taxon>Bacillota</taxon>
        <taxon>Clostridia</taxon>
        <taxon>Eubacteriales</taxon>
        <taxon>Clostridiaceae</taxon>
        <taxon>Clostridium</taxon>
    </lineage>
</organism>
<dbReference type="OrthoDB" id="9791143at2"/>
<dbReference type="GO" id="GO:0003677">
    <property type="term" value="F:DNA binding"/>
    <property type="evidence" value="ECO:0007669"/>
    <property type="project" value="UniProtKB-KW"/>
</dbReference>
<dbReference type="InterPro" id="IPR036390">
    <property type="entry name" value="WH_DNA-bd_sf"/>
</dbReference>
<evidence type="ECO:0000256" key="3">
    <source>
        <dbReference type="ARBA" id="ARBA00023163"/>
    </source>
</evidence>
<dbReference type="PROSITE" id="PS51118">
    <property type="entry name" value="HTH_HXLR"/>
    <property type="match status" value="1"/>
</dbReference>
<dbReference type="Pfam" id="PF01638">
    <property type="entry name" value="HxlR"/>
    <property type="match status" value="1"/>
</dbReference>
<dbReference type="PANTHER" id="PTHR33204">
    <property type="entry name" value="TRANSCRIPTIONAL REGULATOR, MARR FAMILY"/>
    <property type="match status" value="1"/>
</dbReference>
<dbReference type="AlphaFoldDB" id="A0A1V4I6V4"/>
<evidence type="ECO:0000256" key="1">
    <source>
        <dbReference type="ARBA" id="ARBA00023015"/>
    </source>
</evidence>
<evidence type="ECO:0000259" key="4">
    <source>
        <dbReference type="PROSITE" id="PS51118"/>
    </source>
</evidence>
<dbReference type="RefSeq" id="WP_079428532.1">
    <property type="nucleotide sequence ID" value="NZ_MZGV01000107.1"/>
</dbReference>
<protein>
    <submittedName>
        <fullName evidence="5">Putative HTH-type transcriptional regulator YybR</fullName>
    </submittedName>
</protein>
<dbReference type="InterPro" id="IPR002577">
    <property type="entry name" value="HTH_HxlR"/>
</dbReference>
<accession>A0A1V4I6V4</accession>
<keyword evidence="2" id="KW-0238">DNA-binding</keyword>
<keyword evidence="6" id="KW-1185">Reference proteome</keyword>
<proteinExistence type="predicted"/>
<feature type="domain" description="HTH hxlR-type" evidence="4">
    <location>
        <begin position="24"/>
        <end position="123"/>
    </location>
</feature>
<name>A0A1V4I6V4_9CLOT</name>
<dbReference type="SUPFAM" id="SSF46785">
    <property type="entry name" value="Winged helix' DNA-binding domain"/>
    <property type="match status" value="1"/>
</dbReference>
<evidence type="ECO:0000313" key="6">
    <source>
        <dbReference type="Proteomes" id="UP000190080"/>
    </source>
</evidence>
<keyword evidence="3" id="KW-0804">Transcription</keyword>